<keyword evidence="4" id="KW-0862">Zinc</keyword>
<feature type="domain" description="C2H2-type" evidence="8">
    <location>
        <begin position="334"/>
        <end position="361"/>
    </location>
</feature>
<proteinExistence type="predicted"/>
<accession>A0AAE1EQ74</accession>
<dbReference type="InterPro" id="IPR036236">
    <property type="entry name" value="Znf_C2H2_sf"/>
</dbReference>
<dbReference type="GO" id="GO:0000978">
    <property type="term" value="F:RNA polymerase II cis-regulatory region sequence-specific DNA binding"/>
    <property type="evidence" value="ECO:0007669"/>
    <property type="project" value="TreeGrafter"/>
</dbReference>
<sequence length="924" mass="104147">MVDVGGGARESFQSLCMEEPDAVLGAEKESCYSHPHHTPPPSSNWRHTMLGEGITIEEPVVECIPPDTLHIKNDPENLVSMCSSSDPGTEAVEDARARGRLLQEITRVAETFEPYGASPTPGYRSYDLPPEASAESEYILPDTPNWLWNRNPVEDRGLGGPSSGSLLTGPGQQGDAGINSLPYGVASQLIPDAFSSLPPLSVAQTPASVPTCSSRGTPLPSVLDLSPGPHQLPLLQPTNVTPASTHMVTGSSQQLEVMQPSLMALDLASHHNLDESLMVVNEGETHQASQQCHEADIKGNSEEVPFPHDKQGDTIQASTNSHPKPTVQTLNRLFKCTQCDQAFSRAEKLKAHEQTHTGERPYKCDECDTTFLAKAMLIRHRRVHNGEKPYQCDVCETYFTESGSLKVHKRLHSGEKPFKCDKSAHTTDQDDDSSEHIRDKYICEDCDQTFFRRRQLKAHKKYCPCSCPSYQTVSTEKVQTVVASSLHSDPKEVDAMKLLSAALGVTGNDCSHEIDQHQHRQSHHSPPSPHHYPSPTPVSPHHYQCHSPLSPHQYPSPSSLSPHQFTSPSPHATTTTITTEKDEQHCQDLFTFTTSNSSTHQIQYNITRQENDQLQLPQQQLMHLPHLSTQMHDNIHQPSDHLQQLIQQQNALKQLSEDNILKLAEEHSQQQQTSHHYQQLSYIQQTDHHSSHYNYYTQSHNLPPEPLSQQQHDPSHHLTHHNVDLHQSSRECDDIQDHVQQNLRQLILPQESVKQQKHLTQTSRQHSQTLSEQPSVANSLSSLVQRPILETNQQQEPSHQHHLRIDSIEEQQFYKDTSLSLSGQQHFPHHNQSLHLDHGLPQSLPGDKDCDDLTTTLHHHCHTQNHQLQEELYQSEEDNQGEIKQHYHHHHHHSLLPHHHSQHFKVEDPYGVTVKNELVSHTYS</sequence>
<dbReference type="PANTHER" id="PTHR23235">
    <property type="entry name" value="KRUEPPEL-LIKE TRANSCRIPTION FACTOR"/>
    <property type="match status" value="1"/>
</dbReference>
<gene>
    <name evidence="9" type="ORF">Pcinc_034465</name>
</gene>
<feature type="compositionally biased region" description="Polar residues" evidence="7">
    <location>
        <begin position="553"/>
        <end position="572"/>
    </location>
</feature>
<dbReference type="PANTHER" id="PTHR23235:SF142">
    <property type="entry name" value="ZINC FINGER PROTEIN 384"/>
    <property type="match status" value="1"/>
</dbReference>
<keyword evidence="10" id="KW-1185">Reference proteome</keyword>
<feature type="compositionally biased region" description="Polar residues" evidence="7">
    <location>
        <begin position="758"/>
        <end position="779"/>
    </location>
</feature>
<feature type="domain" description="C2H2-type" evidence="8">
    <location>
        <begin position="390"/>
        <end position="417"/>
    </location>
</feature>
<organism evidence="9 10">
    <name type="scientific">Petrolisthes cinctipes</name>
    <name type="common">Flat porcelain crab</name>
    <dbReference type="NCBI Taxonomy" id="88211"/>
    <lineage>
        <taxon>Eukaryota</taxon>
        <taxon>Metazoa</taxon>
        <taxon>Ecdysozoa</taxon>
        <taxon>Arthropoda</taxon>
        <taxon>Crustacea</taxon>
        <taxon>Multicrustacea</taxon>
        <taxon>Malacostraca</taxon>
        <taxon>Eumalacostraca</taxon>
        <taxon>Eucarida</taxon>
        <taxon>Decapoda</taxon>
        <taxon>Pleocyemata</taxon>
        <taxon>Anomura</taxon>
        <taxon>Galatheoidea</taxon>
        <taxon>Porcellanidae</taxon>
        <taxon>Petrolisthes</taxon>
    </lineage>
</organism>
<feature type="region of interest" description="Disordered" evidence="7">
    <location>
        <begin position="151"/>
        <end position="175"/>
    </location>
</feature>
<dbReference type="SMART" id="SM00355">
    <property type="entry name" value="ZnF_C2H2"/>
    <property type="match status" value="4"/>
</dbReference>
<name>A0AAE1EQ74_PETCI</name>
<evidence type="ECO:0000256" key="1">
    <source>
        <dbReference type="ARBA" id="ARBA00022723"/>
    </source>
</evidence>
<evidence type="ECO:0000313" key="9">
    <source>
        <dbReference type="EMBL" id="KAK3859421.1"/>
    </source>
</evidence>
<dbReference type="AlphaFoldDB" id="A0AAE1EQ74"/>
<reference evidence="9" key="1">
    <citation type="submission" date="2023-10" db="EMBL/GenBank/DDBJ databases">
        <title>Genome assemblies of two species of porcelain crab, Petrolisthes cinctipes and Petrolisthes manimaculis (Anomura: Porcellanidae).</title>
        <authorList>
            <person name="Angst P."/>
        </authorList>
    </citation>
    <scope>NUCLEOTIDE SEQUENCE</scope>
    <source>
        <strain evidence="9">PB745_01</strain>
        <tissue evidence="9">Gill</tissue>
    </source>
</reference>
<dbReference type="EMBL" id="JAWQEG010005031">
    <property type="protein sequence ID" value="KAK3859421.1"/>
    <property type="molecule type" value="Genomic_DNA"/>
</dbReference>
<evidence type="ECO:0000256" key="7">
    <source>
        <dbReference type="SAM" id="MobiDB-lite"/>
    </source>
</evidence>
<keyword evidence="2" id="KW-0677">Repeat</keyword>
<feature type="compositionally biased region" description="Polar residues" evidence="7">
    <location>
        <begin position="694"/>
        <end position="712"/>
    </location>
</feature>
<dbReference type="Gene3D" id="3.30.160.60">
    <property type="entry name" value="Classic Zinc Finger"/>
    <property type="match status" value="4"/>
</dbReference>
<dbReference type="Pfam" id="PF00096">
    <property type="entry name" value="zf-C2H2"/>
    <property type="match status" value="2"/>
</dbReference>
<evidence type="ECO:0000256" key="5">
    <source>
        <dbReference type="ARBA" id="ARBA00023242"/>
    </source>
</evidence>
<protein>
    <recommendedName>
        <fullName evidence="8">C2H2-type domain-containing protein</fullName>
    </recommendedName>
</protein>
<dbReference type="Proteomes" id="UP001286313">
    <property type="component" value="Unassembled WGS sequence"/>
</dbReference>
<keyword evidence="3 6" id="KW-0863">Zinc-finger</keyword>
<comment type="caution">
    <text evidence="9">The sequence shown here is derived from an EMBL/GenBank/DDBJ whole genome shotgun (WGS) entry which is preliminary data.</text>
</comment>
<feature type="region of interest" description="Disordered" evidence="7">
    <location>
        <begin position="513"/>
        <end position="580"/>
    </location>
</feature>
<dbReference type="InterPro" id="IPR013087">
    <property type="entry name" value="Znf_C2H2_type"/>
</dbReference>
<evidence type="ECO:0000256" key="4">
    <source>
        <dbReference type="ARBA" id="ARBA00022833"/>
    </source>
</evidence>
<dbReference type="GO" id="GO:0008270">
    <property type="term" value="F:zinc ion binding"/>
    <property type="evidence" value="ECO:0007669"/>
    <property type="project" value="UniProtKB-KW"/>
</dbReference>
<dbReference type="FunFam" id="3.30.160.60:FF:000425">
    <property type="entry name" value="PLAG1 like zinc finger 1"/>
    <property type="match status" value="1"/>
</dbReference>
<evidence type="ECO:0000259" key="8">
    <source>
        <dbReference type="PROSITE" id="PS50157"/>
    </source>
</evidence>
<feature type="domain" description="C2H2-type" evidence="8">
    <location>
        <begin position="362"/>
        <end position="389"/>
    </location>
</feature>
<feature type="region of interest" description="Disordered" evidence="7">
    <location>
        <begin position="694"/>
        <end position="719"/>
    </location>
</feature>
<dbReference type="SUPFAM" id="SSF57667">
    <property type="entry name" value="beta-beta-alpha zinc fingers"/>
    <property type="match status" value="2"/>
</dbReference>
<feature type="domain" description="C2H2-type" evidence="8">
    <location>
        <begin position="441"/>
        <end position="461"/>
    </location>
</feature>
<dbReference type="PROSITE" id="PS00028">
    <property type="entry name" value="ZINC_FINGER_C2H2_1"/>
    <property type="match status" value="3"/>
</dbReference>
<feature type="region of interest" description="Disordered" evidence="7">
    <location>
        <begin position="754"/>
        <end position="779"/>
    </location>
</feature>
<keyword evidence="1" id="KW-0479">Metal-binding</keyword>
<dbReference type="PROSITE" id="PS50157">
    <property type="entry name" value="ZINC_FINGER_C2H2_2"/>
    <property type="match status" value="4"/>
</dbReference>
<feature type="compositionally biased region" description="Pro residues" evidence="7">
    <location>
        <begin position="526"/>
        <end position="538"/>
    </location>
</feature>
<dbReference type="GO" id="GO:0000981">
    <property type="term" value="F:DNA-binding transcription factor activity, RNA polymerase II-specific"/>
    <property type="evidence" value="ECO:0007669"/>
    <property type="project" value="TreeGrafter"/>
</dbReference>
<dbReference type="FunFam" id="3.30.160.60:FF:000688">
    <property type="entry name" value="zinc finger protein 197 isoform X1"/>
    <property type="match status" value="1"/>
</dbReference>
<evidence type="ECO:0000256" key="3">
    <source>
        <dbReference type="ARBA" id="ARBA00022771"/>
    </source>
</evidence>
<evidence type="ECO:0000256" key="2">
    <source>
        <dbReference type="ARBA" id="ARBA00022737"/>
    </source>
</evidence>
<evidence type="ECO:0000313" key="10">
    <source>
        <dbReference type="Proteomes" id="UP001286313"/>
    </source>
</evidence>
<evidence type="ECO:0000256" key="6">
    <source>
        <dbReference type="PROSITE-ProRule" id="PRU00042"/>
    </source>
</evidence>
<keyword evidence="5" id="KW-0539">Nucleus</keyword>
<dbReference type="FunFam" id="3.30.160.60:FF:002343">
    <property type="entry name" value="Zinc finger protein 33A"/>
    <property type="match status" value="1"/>
</dbReference>